<keyword evidence="5" id="KW-0805">Transcription regulation</keyword>
<dbReference type="SUPFAM" id="SSF46894">
    <property type="entry name" value="C-terminal effector domain of the bipartite response regulators"/>
    <property type="match status" value="1"/>
</dbReference>
<dbReference type="SUPFAM" id="SSF52172">
    <property type="entry name" value="CheY-like"/>
    <property type="match status" value="1"/>
</dbReference>
<dbReference type="PROSITE" id="PS50110">
    <property type="entry name" value="RESPONSE_REGULATORY"/>
    <property type="match status" value="1"/>
</dbReference>
<dbReference type="Gene3D" id="1.10.10.10">
    <property type="entry name" value="Winged helix-like DNA-binding domain superfamily/Winged helix DNA-binding domain"/>
    <property type="match status" value="1"/>
</dbReference>
<dbReference type="InterPro" id="IPR039420">
    <property type="entry name" value="WalR-like"/>
</dbReference>
<evidence type="ECO:0000256" key="5">
    <source>
        <dbReference type="ARBA" id="ARBA00023015"/>
    </source>
</evidence>
<proteinExistence type="predicted"/>
<dbReference type="GO" id="GO:0000156">
    <property type="term" value="F:phosphorelay response regulator activity"/>
    <property type="evidence" value="ECO:0007669"/>
    <property type="project" value="TreeGrafter"/>
</dbReference>
<dbReference type="InterPro" id="IPR001867">
    <property type="entry name" value="OmpR/PhoB-type_DNA-bd"/>
</dbReference>
<comment type="caution">
    <text evidence="13">The sequence shown here is derived from an EMBL/GenBank/DDBJ whole genome shotgun (WGS) entry which is preliminary data.</text>
</comment>
<name>A0A7W6DEJ6_9SPHN</name>
<dbReference type="Gene3D" id="3.40.50.2300">
    <property type="match status" value="1"/>
</dbReference>
<evidence type="ECO:0000256" key="3">
    <source>
        <dbReference type="ARBA" id="ARBA00022553"/>
    </source>
</evidence>
<evidence type="ECO:0000256" key="8">
    <source>
        <dbReference type="ARBA" id="ARBA00067337"/>
    </source>
</evidence>
<dbReference type="InterPro" id="IPR011006">
    <property type="entry name" value="CheY-like_superfamily"/>
</dbReference>
<dbReference type="GO" id="GO:0032993">
    <property type="term" value="C:protein-DNA complex"/>
    <property type="evidence" value="ECO:0007669"/>
    <property type="project" value="TreeGrafter"/>
</dbReference>
<dbReference type="InterPro" id="IPR001789">
    <property type="entry name" value="Sig_transdc_resp-reg_receiver"/>
</dbReference>
<feature type="domain" description="Response regulatory" evidence="11">
    <location>
        <begin position="5"/>
        <end position="118"/>
    </location>
</feature>
<dbReference type="CDD" id="cd00383">
    <property type="entry name" value="trans_reg_C"/>
    <property type="match status" value="1"/>
</dbReference>
<keyword evidence="3 9" id="KW-0597">Phosphoprotein</keyword>
<keyword evidence="7" id="KW-0804">Transcription</keyword>
<dbReference type="SMART" id="SM00862">
    <property type="entry name" value="Trans_reg_C"/>
    <property type="match status" value="1"/>
</dbReference>
<dbReference type="SMART" id="SM00448">
    <property type="entry name" value="REC"/>
    <property type="match status" value="1"/>
</dbReference>
<comment type="subcellular location">
    <subcellularLocation>
        <location evidence="1">Cytoplasm</location>
    </subcellularLocation>
</comment>
<evidence type="ECO:0000256" key="10">
    <source>
        <dbReference type="PROSITE-ProRule" id="PRU01091"/>
    </source>
</evidence>
<dbReference type="FunFam" id="1.10.10.10:FF:000099">
    <property type="entry name" value="Two-component system response regulator TorR"/>
    <property type="match status" value="1"/>
</dbReference>
<evidence type="ECO:0000256" key="6">
    <source>
        <dbReference type="ARBA" id="ARBA00023125"/>
    </source>
</evidence>
<keyword evidence="14" id="KW-1185">Reference proteome</keyword>
<dbReference type="Pfam" id="PF00072">
    <property type="entry name" value="Response_reg"/>
    <property type="match status" value="1"/>
</dbReference>
<feature type="DNA-binding region" description="OmpR/PhoB-type" evidence="10">
    <location>
        <begin position="132"/>
        <end position="231"/>
    </location>
</feature>
<organism evidence="13 14">
    <name type="scientific">Sphingobium fontiphilum</name>
    <dbReference type="NCBI Taxonomy" id="944425"/>
    <lineage>
        <taxon>Bacteria</taxon>
        <taxon>Pseudomonadati</taxon>
        <taxon>Pseudomonadota</taxon>
        <taxon>Alphaproteobacteria</taxon>
        <taxon>Sphingomonadales</taxon>
        <taxon>Sphingomonadaceae</taxon>
        <taxon>Sphingobium</taxon>
    </lineage>
</organism>
<dbReference type="PANTHER" id="PTHR48111">
    <property type="entry name" value="REGULATOR OF RPOS"/>
    <property type="match status" value="1"/>
</dbReference>
<evidence type="ECO:0000313" key="13">
    <source>
        <dbReference type="EMBL" id="MBB3981790.1"/>
    </source>
</evidence>
<dbReference type="PANTHER" id="PTHR48111:SF4">
    <property type="entry name" value="DNA-BINDING DUAL TRANSCRIPTIONAL REGULATOR OMPR"/>
    <property type="match status" value="1"/>
</dbReference>
<dbReference type="GO" id="GO:0000976">
    <property type="term" value="F:transcription cis-regulatory region binding"/>
    <property type="evidence" value="ECO:0007669"/>
    <property type="project" value="TreeGrafter"/>
</dbReference>
<evidence type="ECO:0000259" key="11">
    <source>
        <dbReference type="PROSITE" id="PS50110"/>
    </source>
</evidence>
<evidence type="ECO:0000256" key="1">
    <source>
        <dbReference type="ARBA" id="ARBA00004496"/>
    </source>
</evidence>
<keyword evidence="6 10" id="KW-0238">DNA-binding</keyword>
<evidence type="ECO:0000313" key="14">
    <source>
        <dbReference type="Proteomes" id="UP000552757"/>
    </source>
</evidence>
<dbReference type="EMBL" id="JACIEB010000003">
    <property type="protein sequence ID" value="MBB3981790.1"/>
    <property type="molecule type" value="Genomic_DNA"/>
</dbReference>
<dbReference type="RefSeq" id="WP_183954910.1">
    <property type="nucleotide sequence ID" value="NZ_JACIEB010000003.1"/>
</dbReference>
<evidence type="ECO:0000256" key="7">
    <source>
        <dbReference type="ARBA" id="ARBA00023163"/>
    </source>
</evidence>
<dbReference type="Gene3D" id="6.10.250.690">
    <property type="match status" value="1"/>
</dbReference>
<dbReference type="GO" id="GO:0006355">
    <property type="term" value="P:regulation of DNA-templated transcription"/>
    <property type="evidence" value="ECO:0007669"/>
    <property type="project" value="InterPro"/>
</dbReference>
<evidence type="ECO:0000256" key="2">
    <source>
        <dbReference type="ARBA" id="ARBA00022490"/>
    </source>
</evidence>
<feature type="domain" description="OmpR/PhoB-type" evidence="12">
    <location>
        <begin position="132"/>
        <end position="231"/>
    </location>
</feature>
<dbReference type="Pfam" id="PF00486">
    <property type="entry name" value="Trans_reg_C"/>
    <property type="match status" value="1"/>
</dbReference>
<sequence length="236" mass="25973">MSDTLILVAETRSDFRQSICEALEESGFRAQPIDTEPALWSALDDLSPGALVLDTALRAPLGLDLCRDVRDRSDIPIILVGARSTEVDRVIGLELGADDYMPAPYSPRELIARLRAVLRRRVAERRAGVAPRQLARFDGWTVNFTRREVVDPNGLPVVLTGAEFSLLAVMLEQAQRVIARERLIELAGTRSSDSSDRSIDVLVSRLRRKLSVDGRAAPIVTVRGVGYMFGAGVTYD</sequence>
<accession>A0A7W6DEJ6</accession>
<reference evidence="13 14" key="1">
    <citation type="submission" date="2020-08" db="EMBL/GenBank/DDBJ databases">
        <title>Genomic Encyclopedia of Type Strains, Phase IV (KMG-IV): sequencing the most valuable type-strain genomes for metagenomic binning, comparative biology and taxonomic classification.</title>
        <authorList>
            <person name="Goeker M."/>
        </authorList>
    </citation>
    <scope>NUCLEOTIDE SEQUENCE [LARGE SCALE GENOMIC DNA]</scope>
    <source>
        <strain evidence="13 14">DSM 29348</strain>
    </source>
</reference>
<dbReference type="GO" id="GO:0005829">
    <property type="term" value="C:cytosol"/>
    <property type="evidence" value="ECO:0007669"/>
    <property type="project" value="TreeGrafter"/>
</dbReference>
<keyword evidence="2" id="KW-0963">Cytoplasm</keyword>
<keyword evidence="4" id="KW-0902">Two-component regulatory system</keyword>
<evidence type="ECO:0000259" key="12">
    <source>
        <dbReference type="PROSITE" id="PS51755"/>
    </source>
</evidence>
<dbReference type="InterPro" id="IPR016032">
    <property type="entry name" value="Sig_transdc_resp-reg_C-effctor"/>
</dbReference>
<evidence type="ECO:0000256" key="4">
    <source>
        <dbReference type="ARBA" id="ARBA00023012"/>
    </source>
</evidence>
<dbReference type="InterPro" id="IPR036388">
    <property type="entry name" value="WH-like_DNA-bd_sf"/>
</dbReference>
<evidence type="ECO:0000256" key="9">
    <source>
        <dbReference type="PROSITE-ProRule" id="PRU00169"/>
    </source>
</evidence>
<protein>
    <recommendedName>
        <fullName evidence="8">Regulatory protein VirG</fullName>
    </recommendedName>
</protein>
<gene>
    <name evidence="13" type="ORF">GGR44_001449</name>
</gene>
<feature type="modified residue" description="4-aspartylphosphate" evidence="9">
    <location>
        <position position="54"/>
    </location>
</feature>
<dbReference type="Proteomes" id="UP000552757">
    <property type="component" value="Unassembled WGS sequence"/>
</dbReference>
<dbReference type="PROSITE" id="PS51755">
    <property type="entry name" value="OMPR_PHOB"/>
    <property type="match status" value="1"/>
</dbReference>
<dbReference type="AlphaFoldDB" id="A0A7W6DEJ6"/>